<comment type="caution">
    <text evidence="1">The sequence shown here is derived from an EMBL/GenBank/DDBJ whole genome shotgun (WGS) entry which is preliminary data.</text>
</comment>
<organism evidence="1 2">
    <name type="scientific">Trichonephila clavipes</name>
    <name type="common">Golden silk orbweaver</name>
    <name type="synonym">Nephila clavipes</name>
    <dbReference type="NCBI Taxonomy" id="2585209"/>
    <lineage>
        <taxon>Eukaryota</taxon>
        <taxon>Metazoa</taxon>
        <taxon>Ecdysozoa</taxon>
        <taxon>Arthropoda</taxon>
        <taxon>Chelicerata</taxon>
        <taxon>Arachnida</taxon>
        <taxon>Araneae</taxon>
        <taxon>Araneomorphae</taxon>
        <taxon>Entelegynae</taxon>
        <taxon>Araneoidea</taxon>
        <taxon>Nephilidae</taxon>
        <taxon>Trichonephila</taxon>
    </lineage>
</organism>
<dbReference type="Proteomes" id="UP000887159">
    <property type="component" value="Unassembled WGS sequence"/>
</dbReference>
<protein>
    <submittedName>
        <fullName evidence="1">Uncharacterized protein</fullName>
    </submittedName>
</protein>
<keyword evidence="2" id="KW-1185">Reference proteome</keyword>
<dbReference type="AlphaFoldDB" id="A0A8X6SFQ6"/>
<evidence type="ECO:0000313" key="2">
    <source>
        <dbReference type="Proteomes" id="UP000887159"/>
    </source>
</evidence>
<name>A0A8X6SFQ6_TRICX</name>
<sequence length="112" mass="11975">MTRTSFTKISPLMSITGHSDSLVRSLHSGPPGYSVGSADSGFGSGSAFLADCWREPLRTQPTSMPGRGCKQARISWLKSENLKNINQVAENLLVRDIASDSISIGRAFSCAV</sequence>
<proteinExistence type="predicted"/>
<evidence type="ECO:0000313" key="1">
    <source>
        <dbReference type="EMBL" id="GFY10570.1"/>
    </source>
</evidence>
<gene>
    <name evidence="1" type="ORF">TNCV_2193911</name>
</gene>
<reference evidence="1" key="1">
    <citation type="submission" date="2020-08" db="EMBL/GenBank/DDBJ databases">
        <title>Multicomponent nature underlies the extraordinary mechanical properties of spider dragline silk.</title>
        <authorList>
            <person name="Kono N."/>
            <person name="Nakamura H."/>
            <person name="Mori M."/>
            <person name="Yoshida Y."/>
            <person name="Ohtoshi R."/>
            <person name="Malay A.D."/>
            <person name="Moran D.A.P."/>
            <person name="Tomita M."/>
            <person name="Numata K."/>
            <person name="Arakawa K."/>
        </authorList>
    </citation>
    <scope>NUCLEOTIDE SEQUENCE</scope>
</reference>
<dbReference type="EMBL" id="BMAU01021300">
    <property type="protein sequence ID" value="GFY10570.1"/>
    <property type="molecule type" value="Genomic_DNA"/>
</dbReference>
<accession>A0A8X6SFQ6</accession>